<accession>A0ACC0WVP7</accession>
<dbReference type="EMBL" id="CM047580">
    <property type="protein sequence ID" value="KAI9921918.1"/>
    <property type="molecule type" value="Genomic_DNA"/>
</dbReference>
<gene>
    <name evidence="1" type="ORF">PsorP6_001956</name>
</gene>
<protein>
    <submittedName>
        <fullName evidence="1">Uncharacterized protein</fullName>
    </submittedName>
</protein>
<name>A0ACC0WVP7_9STRA</name>
<proteinExistence type="predicted"/>
<keyword evidence="2" id="KW-1185">Reference proteome</keyword>
<dbReference type="Proteomes" id="UP001163321">
    <property type="component" value="Chromosome 1"/>
</dbReference>
<comment type="caution">
    <text evidence="1">The sequence shown here is derived from an EMBL/GenBank/DDBJ whole genome shotgun (WGS) entry which is preliminary data.</text>
</comment>
<evidence type="ECO:0000313" key="1">
    <source>
        <dbReference type="EMBL" id="KAI9921918.1"/>
    </source>
</evidence>
<organism evidence="1 2">
    <name type="scientific">Peronosclerospora sorghi</name>
    <dbReference type="NCBI Taxonomy" id="230839"/>
    <lineage>
        <taxon>Eukaryota</taxon>
        <taxon>Sar</taxon>
        <taxon>Stramenopiles</taxon>
        <taxon>Oomycota</taxon>
        <taxon>Peronosporomycetes</taxon>
        <taxon>Peronosporales</taxon>
        <taxon>Peronosporaceae</taxon>
        <taxon>Peronosclerospora</taxon>
    </lineage>
</organism>
<sequence>MDELFSEPKNEFKQAQLVDYRRLQLAPAQSRTLEVQIEYKTVAIVDEHGKRVSCPGFYQIIVTNGVYERVSFVIHVVGETEVLEPFLGETEVLEPFLGATQSIRPRDLGLMAQA</sequence>
<evidence type="ECO:0000313" key="2">
    <source>
        <dbReference type="Proteomes" id="UP001163321"/>
    </source>
</evidence>
<reference evidence="1 2" key="1">
    <citation type="journal article" date="2022" name="bioRxiv">
        <title>The genome of the oomycete Peronosclerospora sorghi, a cosmopolitan pathogen of maize and sorghum, is inflated with dispersed pseudogenes.</title>
        <authorList>
            <person name="Fletcher K."/>
            <person name="Martin F."/>
            <person name="Isakeit T."/>
            <person name="Cavanaugh K."/>
            <person name="Magill C."/>
            <person name="Michelmore R."/>
        </authorList>
    </citation>
    <scope>NUCLEOTIDE SEQUENCE [LARGE SCALE GENOMIC DNA]</scope>
    <source>
        <strain evidence="1">P6</strain>
    </source>
</reference>